<dbReference type="Proteomes" id="UP001054889">
    <property type="component" value="Unassembled WGS sequence"/>
</dbReference>
<keyword evidence="2" id="KW-1185">Reference proteome</keyword>
<evidence type="ECO:0000313" key="1">
    <source>
        <dbReference type="EMBL" id="GJN35337.1"/>
    </source>
</evidence>
<gene>
    <name evidence="1" type="primary">gb24094</name>
    <name evidence="1" type="ORF">PR202_gb24094</name>
</gene>
<sequence length="100" mass="12113">MQENVEMAQKRAEDSPQIAEKREEYVKLLERSIDDLECTVRDLENRVRVFMSFVISYLRATVNTQLNSLAGVQETYIMSYWVLRRVRVYFKRRYLKKIQE</sequence>
<protein>
    <submittedName>
        <fullName evidence="1">Uncharacterized protein</fullName>
    </submittedName>
</protein>
<name>A0AAV5FL74_ELECO</name>
<organism evidence="1 2">
    <name type="scientific">Eleusine coracana subsp. coracana</name>
    <dbReference type="NCBI Taxonomy" id="191504"/>
    <lineage>
        <taxon>Eukaryota</taxon>
        <taxon>Viridiplantae</taxon>
        <taxon>Streptophyta</taxon>
        <taxon>Embryophyta</taxon>
        <taxon>Tracheophyta</taxon>
        <taxon>Spermatophyta</taxon>
        <taxon>Magnoliopsida</taxon>
        <taxon>Liliopsida</taxon>
        <taxon>Poales</taxon>
        <taxon>Poaceae</taxon>
        <taxon>PACMAD clade</taxon>
        <taxon>Chloridoideae</taxon>
        <taxon>Cynodonteae</taxon>
        <taxon>Eleusininae</taxon>
        <taxon>Eleusine</taxon>
    </lineage>
</organism>
<dbReference type="EMBL" id="BQKI01000088">
    <property type="protein sequence ID" value="GJN35337.1"/>
    <property type="molecule type" value="Genomic_DNA"/>
</dbReference>
<proteinExistence type="predicted"/>
<evidence type="ECO:0000313" key="2">
    <source>
        <dbReference type="Proteomes" id="UP001054889"/>
    </source>
</evidence>
<comment type="caution">
    <text evidence="1">The sequence shown here is derived from an EMBL/GenBank/DDBJ whole genome shotgun (WGS) entry which is preliminary data.</text>
</comment>
<accession>A0AAV5FL74</accession>
<reference evidence="1" key="2">
    <citation type="submission" date="2021-12" db="EMBL/GenBank/DDBJ databases">
        <title>Resequencing data analysis of finger millet.</title>
        <authorList>
            <person name="Hatakeyama M."/>
            <person name="Aluri S."/>
            <person name="Balachadran M.T."/>
            <person name="Sivarajan S.R."/>
            <person name="Poveda L."/>
            <person name="Shimizu-Inatsugi R."/>
            <person name="Schlapbach R."/>
            <person name="Sreeman S.M."/>
            <person name="Shimizu K.K."/>
        </authorList>
    </citation>
    <scope>NUCLEOTIDE SEQUENCE</scope>
</reference>
<reference evidence="1" key="1">
    <citation type="journal article" date="2018" name="DNA Res.">
        <title>Multiple hybrid de novo genome assembly of finger millet, an orphan allotetraploid crop.</title>
        <authorList>
            <person name="Hatakeyama M."/>
            <person name="Aluri S."/>
            <person name="Balachadran M.T."/>
            <person name="Sivarajan S.R."/>
            <person name="Patrignani A."/>
            <person name="Gruter S."/>
            <person name="Poveda L."/>
            <person name="Shimizu-Inatsugi R."/>
            <person name="Baeten J."/>
            <person name="Francoijs K.J."/>
            <person name="Nataraja K.N."/>
            <person name="Reddy Y.A.N."/>
            <person name="Phadnis S."/>
            <person name="Ravikumar R.L."/>
            <person name="Schlapbach R."/>
            <person name="Sreeman S.M."/>
            <person name="Shimizu K.K."/>
        </authorList>
    </citation>
    <scope>NUCLEOTIDE SEQUENCE</scope>
</reference>
<dbReference type="AlphaFoldDB" id="A0AAV5FL74"/>